<feature type="transmembrane region" description="Helical" evidence="1">
    <location>
        <begin position="58"/>
        <end position="79"/>
    </location>
</feature>
<protein>
    <submittedName>
        <fullName evidence="2">Uncharacterized protein</fullName>
    </submittedName>
</protein>
<dbReference type="EMBL" id="BDIP01004765">
    <property type="protein sequence ID" value="GIQ89177.1"/>
    <property type="molecule type" value="Genomic_DNA"/>
</dbReference>
<reference evidence="2 3" key="1">
    <citation type="journal article" date="2018" name="PLoS ONE">
        <title>The draft genome of Kipferlia bialata reveals reductive genome evolution in fornicate parasites.</title>
        <authorList>
            <person name="Tanifuji G."/>
            <person name="Takabayashi S."/>
            <person name="Kume K."/>
            <person name="Takagi M."/>
            <person name="Nakayama T."/>
            <person name="Kamikawa R."/>
            <person name="Inagaki Y."/>
            <person name="Hashimoto T."/>
        </authorList>
    </citation>
    <scope>NUCLEOTIDE SEQUENCE [LARGE SCALE GENOMIC DNA]</scope>
    <source>
        <strain evidence="2">NY0173</strain>
    </source>
</reference>
<dbReference type="AlphaFoldDB" id="A0A9K3D5U3"/>
<feature type="transmembrane region" description="Helical" evidence="1">
    <location>
        <begin position="99"/>
        <end position="122"/>
    </location>
</feature>
<name>A0A9K3D5U3_9EUKA</name>
<feature type="transmembrane region" description="Helical" evidence="1">
    <location>
        <begin position="14"/>
        <end position="37"/>
    </location>
</feature>
<evidence type="ECO:0000256" key="1">
    <source>
        <dbReference type="SAM" id="Phobius"/>
    </source>
</evidence>
<feature type="non-terminal residue" evidence="2">
    <location>
        <position position="1"/>
    </location>
</feature>
<keyword evidence="1" id="KW-0472">Membrane</keyword>
<comment type="caution">
    <text evidence="2">The sequence shown here is derived from an EMBL/GenBank/DDBJ whole genome shotgun (WGS) entry which is preliminary data.</text>
</comment>
<organism evidence="2 3">
    <name type="scientific">Kipferlia bialata</name>
    <dbReference type="NCBI Taxonomy" id="797122"/>
    <lineage>
        <taxon>Eukaryota</taxon>
        <taxon>Metamonada</taxon>
        <taxon>Carpediemonas-like organisms</taxon>
        <taxon>Kipferlia</taxon>
    </lineage>
</organism>
<keyword evidence="3" id="KW-1185">Reference proteome</keyword>
<evidence type="ECO:0000313" key="2">
    <source>
        <dbReference type="EMBL" id="GIQ89177.1"/>
    </source>
</evidence>
<proteinExistence type="predicted"/>
<keyword evidence="1" id="KW-1133">Transmembrane helix</keyword>
<sequence>VWYPEGPTGLLGQVYFLLTVIQMLPPSIQPYLIMYIYQESWRSVLQPSTYTRLQGLHTWTIIVLSGVMSVFIPVLGVMGWHMTTEEWFADDSFALTLLYTVYVITLLGYALQCVSMTVLWCMSFR</sequence>
<gene>
    <name evidence="2" type="ORF">KIPB_011584</name>
</gene>
<accession>A0A9K3D5U3</accession>
<keyword evidence="1" id="KW-0812">Transmembrane</keyword>
<evidence type="ECO:0000313" key="3">
    <source>
        <dbReference type="Proteomes" id="UP000265618"/>
    </source>
</evidence>
<dbReference type="Proteomes" id="UP000265618">
    <property type="component" value="Unassembled WGS sequence"/>
</dbReference>